<accession>A0A1H8BKE5</accession>
<dbReference type="Pfam" id="PF01522">
    <property type="entry name" value="Polysacc_deac_1"/>
    <property type="match status" value="1"/>
</dbReference>
<keyword evidence="5" id="KW-1185">Reference proteome</keyword>
<evidence type="ECO:0000313" key="5">
    <source>
        <dbReference type="Proteomes" id="UP000199158"/>
    </source>
</evidence>
<proteinExistence type="predicted"/>
<sequence length="325" mass="35627">MKFLKTALILAAMTAMVTLSGCTACNNLKGTTTSSVPPVTSSVPPATSSAPAITSSEGSVLPSEPKTSSSTPSPSGTMVPTLSTDFSEIGALDGKQVTWGPGRQKDEVNRPTACLQLQKKYGKYNAYFIGSEKGKLYLTFDEGYENGYTSKILDVLKDKKVPAVFFVTMHYVKTNPELIQRMIDEGHVVGNHSDKHPNFTTLPLDAAQTDIMSLHNYMKDNYNYNMSLFRYPEGAFSEQTLALVNKIGYKQLFWSFAYNDWNPDKQPPVEDATNRMVDAAHDGAIYLLHAVSSANTAALPKAIDTLRNQGYEFVLFNEDSPTTIS</sequence>
<evidence type="ECO:0000256" key="2">
    <source>
        <dbReference type="SAM" id="SignalP"/>
    </source>
</evidence>
<dbReference type="Proteomes" id="UP000199158">
    <property type="component" value="Unassembled WGS sequence"/>
</dbReference>
<dbReference type="PROSITE" id="PS51677">
    <property type="entry name" value="NODB"/>
    <property type="match status" value="1"/>
</dbReference>
<feature type="signal peptide" evidence="2">
    <location>
        <begin position="1"/>
        <end position="24"/>
    </location>
</feature>
<dbReference type="GO" id="GO:0016810">
    <property type="term" value="F:hydrolase activity, acting on carbon-nitrogen (but not peptide) bonds"/>
    <property type="evidence" value="ECO:0007669"/>
    <property type="project" value="InterPro"/>
</dbReference>
<dbReference type="InterPro" id="IPR050248">
    <property type="entry name" value="Polysacc_deacetylase_ArnD"/>
</dbReference>
<evidence type="ECO:0000313" key="4">
    <source>
        <dbReference type="EMBL" id="SEM82357.1"/>
    </source>
</evidence>
<dbReference type="EMBL" id="FOCG01000001">
    <property type="protein sequence ID" value="SEM82357.1"/>
    <property type="molecule type" value="Genomic_DNA"/>
</dbReference>
<reference evidence="4 5" key="1">
    <citation type="submission" date="2016-10" db="EMBL/GenBank/DDBJ databases">
        <authorList>
            <person name="de Groot N.N."/>
        </authorList>
    </citation>
    <scope>NUCLEOTIDE SEQUENCE [LARGE SCALE GENOMIC DNA]</scope>
    <source>
        <strain evidence="4 5">CGMCC 1.5070</strain>
    </source>
</reference>
<dbReference type="AlphaFoldDB" id="A0A1H8BKE5"/>
<dbReference type="CDD" id="cd10948">
    <property type="entry name" value="CE4_BsPdaA_like"/>
    <property type="match status" value="1"/>
</dbReference>
<dbReference type="PROSITE" id="PS51257">
    <property type="entry name" value="PROKAR_LIPOPROTEIN"/>
    <property type="match status" value="1"/>
</dbReference>
<dbReference type="STRING" id="474960.SAMN05216180_1913"/>
<gene>
    <name evidence="4" type="ORF">SAMN05216180_1913</name>
</gene>
<protein>
    <submittedName>
        <fullName evidence="4">Peptidoglycan-N-acetylmuramic acid deacetylase</fullName>
    </submittedName>
</protein>
<evidence type="ECO:0000256" key="1">
    <source>
        <dbReference type="SAM" id="MobiDB-lite"/>
    </source>
</evidence>
<dbReference type="RefSeq" id="WP_092753924.1">
    <property type="nucleotide sequence ID" value="NZ_FOCG01000001.1"/>
</dbReference>
<dbReference type="PANTHER" id="PTHR10587:SF78">
    <property type="entry name" value="PEPTIDOGLYCAN-N-ACETYLMURAMIC ACID DEACETYLASE PDAA"/>
    <property type="match status" value="1"/>
</dbReference>
<feature type="domain" description="NodB homology" evidence="3">
    <location>
        <begin position="134"/>
        <end position="314"/>
    </location>
</feature>
<dbReference type="OrthoDB" id="9812065at2"/>
<dbReference type="GO" id="GO:0016020">
    <property type="term" value="C:membrane"/>
    <property type="evidence" value="ECO:0007669"/>
    <property type="project" value="TreeGrafter"/>
</dbReference>
<dbReference type="InterPro" id="IPR011330">
    <property type="entry name" value="Glyco_hydro/deAcase_b/a-brl"/>
</dbReference>
<dbReference type="InterPro" id="IPR014235">
    <property type="entry name" value="Spore_PdaA"/>
</dbReference>
<name>A0A1H8BKE5_9FIRM</name>
<dbReference type="SUPFAM" id="SSF88713">
    <property type="entry name" value="Glycoside hydrolase/deacetylase"/>
    <property type="match status" value="1"/>
</dbReference>
<dbReference type="PANTHER" id="PTHR10587">
    <property type="entry name" value="GLYCOSYL TRANSFERASE-RELATED"/>
    <property type="match status" value="1"/>
</dbReference>
<feature type="chain" id="PRO_5011480127" evidence="2">
    <location>
        <begin position="25"/>
        <end position="325"/>
    </location>
</feature>
<organism evidence="4 5">
    <name type="scientific">Hydrogenoanaerobacterium saccharovorans</name>
    <dbReference type="NCBI Taxonomy" id="474960"/>
    <lineage>
        <taxon>Bacteria</taxon>
        <taxon>Bacillati</taxon>
        <taxon>Bacillota</taxon>
        <taxon>Clostridia</taxon>
        <taxon>Eubacteriales</taxon>
        <taxon>Oscillospiraceae</taxon>
        <taxon>Hydrogenoanaerobacterium</taxon>
    </lineage>
</organism>
<dbReference type="Gene3D" id="3.20.20.370">
    <property type="entry name" value="Glycoside hydrolase/deacetylase"/>
    <property type="match status" value="1"/>
</dbReference>
<feature type="region of interest" description="Disordered" evidence="1">
    <location>
        <begin position="32"/>
        <end position="80"/>
    </location>
</feature>
<dbReference type="GO" id="GO:0005975">
    <property type="term" value="P:carbohydrate metabolic process"/>
    <property type="evidence" value="ECO:0007669"/>
    <property type="project" value="InterPro"/>
</dbReference>
<evidence type="ECO:0000259" key="3">
    <source>
        <dbReference type="PROSITE" id="PS51677"/>
    </source>
</evidence>
<keyword evidence="2" id="KW-0732">Signal</keyword>
<dbReference type="InterPro" id="IPR002509">
    <property type="entry name" value="NODB_dom"/>
</dbReference>